<proteinExistence type="predicted"/>
<dbReference type="Pfam" id="PF01315">
    <property type="entry name" value="Ald_Xan_dh_C"/>
    <property type="match status" value="1"/>
</dbReference>
<name>A0A916X967_9HYPH</name>
<reference evidence="2" key="1">
    <citation type="journal article" date="2014" name="Int. J. Syst. Evol. Microbiol.">
        <title>Complete genome sequence of Corynebacterium casei LMG S-19264T (=DSM 44701T), isolated from a smear-ripened cheese.</title>
        <authorList>
            <consortium name="US DOE Joint Genome Institute (JGI-PGF)"/>
            <person name="Walter F."/>
            <person name="Albersmeier A."/>
            <person name="Kalinowski J."/>
            <person name="Ruckert C."/>
        </authorList>
    </citation>
    <scope>NUCLEOTIDE SEQUENCE</scope>
    <source>
        <strain evidence="2">CGMCC 1.12919</strain>
    </source>
</reference>
<comment type="caution">
    <text evidence="2">The sequence shown here is derived from an EMBL/GenBank/DDBJ whole genome shotgun (WGS) entry which is preliminary data.</text>
</comment>
<dbReference type="Gene3D" id="3.30.365.10">
    <property type="entry name" value="Aldehyde oxidase/xanthine dehydrogenase, molybdopterin binding domain"/>
    <property type="match status" value="4"/>
</dbReference>
<dbReference type="InterPro" id="IPR037165">
    <property type="entry name" value="AldOxase/xan_DH_Mopterin-bd_sf"/>
</dbReference>
<dbReference type="PANTHER" id="PTHR11908">
    <property type="entry name" value="XANTHINE DEHYDROGENASE"/>
    <property type="match status" value="1"/>
</dbReference>
<dbReference type="InterPro" id="IPR036856">
    <property type="entry name" value="Ald_Oxase/Xan_DH_a/b_sf"/>
</dbReference>
<gene>
    <name evidence="2" type="ORF">GCM10010994_11090</name>
</gene>
<dbReference type="InterPro" id="IPR016208">
    <property type="entry name" value="Ald_Oxase/xanthine_DH-like"/>
</dbReference>
<dbReference type="InterPro" id="IPR046867">
    <property type="entry name" value="AldOxase/xan_DH_MoCoBD2"/>
</dbReference>
<protein>
    <submittedName>
        <fullName evidence="2">Aldehyde oxidase</fullName>
    </submittedName>
</protein>
<sequence>MVMPPTAISQAPGFVGRPTRRVDGPLKVTGRAKYAAEYDAPGLAYGYIVSSAVAAGRVLAIEADAALQMPGVIRIFSHADRPATATADKAWQDEVAPPGHPFRPFGSDEIHFALQPIALVVAETYEAARDAASLVTARYEVTQHRVDLKRERATAYDPPEKRAGIPPPPAPRGDFAQAYADAPVKISADYVLAPEYHNPMEMFGTTVVRNDDGKLLVFDKTQGSQNVKAYLAGVFGLPEGDIRVVNAYVGGAFGTALRPNMSAVLAVMASLALERSVRVTLTREQMFALGYRPHMEQTVSLACGRDGKLLAVHHDAVSGTSPFEDYQEAVVNWSGMLYACANTKLSYALAKLNTNTPCDMRAPGATSGVYALEAAMDELAHAAGIDPLELRIRNFSERDGNTDKPYSSKALMLCYREGAARFGWSRRQLAPRSMREGNELVGFGMATGVWEAMVVPVTAKAILSADGALEVSTASSDIGTGTYTILAQIAADAFGLPLERVTVRIGDSALSAHPVEGGSWTAASAGASVSLACAKLKEQALARARRMTNSPLAQAAMEEVAFTDGRIALAGDAGRGVSLADVLRASDLGHLEEEASFTPDEKLAGRYASYSHAAVFAEVRVDEELGVLRVPRLVSAVAGGKILNPKTARSQILGGVVMGLGMALHEEGLFDHDLGRLMNHNYAEYHVPVNADIGDIDVLFVDEHEDKLGHLGVKGLGEIGIVGTAAAVANAIFHATGKRVRDLPITLDKLLG</sequence>
<dbReference type="InterPro" id="IPR008274">
    <property type="entry name" value="AldOxase/xan_DH_MoCoBD1"/>
</dbReference>
<dbReference type="SUPFAM" id="SSF56003">
    <property type="entry name" value="Molybdenum cofactor-binding domain"/>
    <property type="match status" value="1"/>
</dbReference>
<dbReference type="Pfam" id="PF20256">
    <property type="entry name" value="MoCoBD_2"/>
    <property type="match status" value="1"/>
</dbReference>
<dbReference type="PANTHER" id="PTHR11908:SF153">
    <property type="entry name" value="DEHYDROGENASE"/>
    <property type="match status" value="1"/>
</dbReference>
<evidence type="ECO:0000313" key="3">
    <source>
        <dbReference type="Proteomes" id="UP000637002"/>
    </source>
</evidence>
<accession>A0A916X967</accession>
<dbReference type="Pfam" id="PF02738">
    <property type="entry name" value="MoCoBD_1"/>
    <property type="match status" value="1"/>
</dbReference>
<dbReference type="InterPro" id="IPR000674">
    <property type="entry name" value="Ald_Oxase/Xan_DH_a/b"/>
</dbReference>
<dbReference type="Gene3D" id="3.90.1170.50">
    <property type="entry name" value="Aldehyde oxidase/xanthine dehydrogenase, a/b hammerhead"/>
    <property type="match status" value="1"/>
</dbReference>
<evidence type="ECO:0000259" key="1">
    <source>
        <dbReference type="SMART" id="SM01008"/>
    </source>
</evidence>
<dbReference type="SUPFAM" id="SSF54665">
    <property type="entry name" value="CO dehydrogenase molybdoprotein N-domain-like"/>
    <property type="match status" value="1"/>
</dbReference>
<keyword evidence="3" id="KW-1185">Reference proteome</keyword>
<dbReference type="Proteomes" id="UP000637002">
    <property type="component" value="Unassembled WGS sequence"/>
</dbReference>
<evidence type="ECO:0000313" key="2">
    <source>
        <dbReference type="EMBL" id="GGC53914.1"/>
    </source>
</evidence>
<dbReference type="GO" id="GO:0005506">
    <property type="term" value="F:iron ion binding"/>
    <property type="evidence" value="ECO:0007669"/>
    <property type="project" value="InterPro"/>
</dbReference>
<dbReference type="EMBL" id="BMGG01000002">
    <property type="protein sequence ID" value="GGC53914.1"/>
    <property type="molecule type" value="Genomic_DNA"/>
</dbReference>
<reference evidence="2" key="2">
    <citation type="submission" date="2020-09" db="EMBL/GenBank/DDBJ databases">
        <authorList>
            <person name="Sun Q."/>
            <person name="Zhou Y."/>
        </authorList>
    </citation>
    <scope>NUCLEOTIDE SEQUENCE</scope>
    <source>
        <strain evidence="2">CGMCC 1.12919</strain>
    </source>
</reference>
<dbReference type="AlphaFoldDB" id="A0A916X967"/>
<feature type="domain" description="Aldehyde oxidase/xanthine dehydrogenase a/b hammerhead" evidence="1">
    <location>
        <begin position="29"/>
        <end position="143"/>
    </location>
</feature>
<dbReference type="GO" id="GO:0016491">
    <property type="term" value="F:oxidoreductase activity"/>
    <property type="evidence" value="ECO:0007669"/>
    <property type="project" value="InterPro"/>
</dbReference>
<organism evidence="2 3">
    <name type="scientific">Chelatococcus reniformis</name>
    <dbReference type="NCBI Taxonomy" id="1494448"/>
    <lineage>
        <taxon>Bacteria</taxon>
        <taxon>Pseudomonadati</taxon>
        <taxon>Pseudomonadota</taxon>
        <taxon>Alphaproteobacteria</taxon>
        <taxon>Hyphomicrobiales</taxon>
        <taxon>Chelatococcaceae</taxon>
        <taxon>Chelatococcus</taxon>
    </lineage>
</organism>
<dbReference type="SMART" id="SM01008">
    <property type="entry name" value="Ald_Xan_dh_C"/>
    <property type="match status" value="1"/>
</dbReference>